<protein>
    <submittedName>
        <fullName evidence="1">Uncharacterized protein</fullName>
    </submittedName>
</protein>
<reference evidence="2" key="1">
    <citation type="journal article" date="2005" name="Nature">
        <title>The map-based sequence of the rice genome.</title>
        <authorList>
            <consortium name="International rice genome sequencing project (IRGSP)"/>
            <person name="Matsumoto T."/>
            <person name="Wu J."/>
            <person name="Kanamori H."/>
            <person name="Katayose Y."/>
            <person name="Fujisawa M."/>
            <person name="Namiki N."/>
            <person name="Mizuno H."/>
            <person name="Yamamoto K."/>
            <person name="Antonio B.A."/>
            <person name="Baba T."/>
            <person name="Sakata K."/>
            <person name="Nagamura Y."/>
            <person name="Aoki H."/>
            <person name="Arikawa K."/>
            <person name="Arita K."/>
            <person name="Bito T."/>
            <person name="Chiden Y."/>
            <person name="Fujitsuka N."/>
            <person name="Fukunaka R."/>
            <person name="Hamada M."/>
            <person name="Harada C."/>
            <person name="Hayashi A."/>
            <person name="Hijishita S."/>
            <person name="Honda M."/>
            <person name="Hosokawa S."/>
            <person name="Ichikawa Y."/>
            <person name="Idonuma A."/>
            <person name="Iijima M."/>
            <person name="Ikeda M."/>
            <person name="Ikeno M."/>
            <person name="Ito K."/>
            <person name="Ito S."/>
            <person name="Ito T."/>
            <person name="Ito Y."/>
            <person name="Ito Y."/>
            <person name="Iwabuchi A."/>
            <person name="Kamiya K."/>
            <person name="Karasawa W."/>
            <person name="Kurita K."/>
            <person name="Katagiri S."/>
            <person name="Kikuta A."/>
            <person name="Kobayashi H."/>
            <person name="Kobayashi N."/>
            <person name="Machita K."/>
            <person name="Maehara T."/>
            <person name="Masukawa M."/>
            <person name="Mizubayashi T."/>
            <person name="Mukai Y."/>
            <person name="Nagasaki H."/>
            <person name="Nagata Y."/>
            <person name="Naito S."/>
            <person name="Nakashima M."/>
            <person name="Nakama Y."/>
            <person name="Nakamichi Y."/>
            <person name="Nakamura M."/>
            <person name="Meguro A."/>
            <person name="Negishi M."/>
            <person name="Ohta I."/>
            <person name="Ohta T."/>
            <person name="Okamoto M."/>
            <person name="Ono N."/>
            <person name="Saji S."/>
            <person name="Sakaguchi M."/>
            <person name="Sakai K."/>
            <person name="Shibata M."/>
            <person name="Shimokawa T."/>
            <person name="Song J."/>
            <person name="Takazaki Y."/>
            <person name="Terasawa K."/>
            <person name="Tsugane M."/>
            <person name="Tsuji K."/>
            <person name="Ueda S."/>
            <person name="Waki K."/>
            <person name="Yamagata H."/>
            <person name="Yamamoto M."/>
            <person name="Yamamoto S."/>
            <person name="Yamane H."/>
            <person name="Yoshiki S."/>
            <person name="Yoshihara R."/>
            <person name="Yukawa K."/>
            <person name="Zhong H."/>
            <person name="Yano M."/>
            <person name="Yuan Q."/>
            <person name="Ouyang S."/>
            <person name="Liu J."/>
            <person name="Jones K.M."/>
            <person name="Gansberger K."/>
            <person name="Moffat K."/>
            <person name="Hill J."/>
            <person name="Bera J."/>
            <person name="Fadrosh D."/>
            <person name="Jin S."/>
            <person name="Johri S."/>
            <person name="Kim M."/>
            <person name="Overton L."/>
            <person name="Reardon M."/>
            <person name="Tsitrin T."/>
            <person name="Vuong H."/>
            <person name="Weaver B."/>
            <person name="Ciecko A."/>
            <person name="Tallon L."/>
            <person name="Jackson J."/>
            <person name="Pai G."/>
            <person name="Aken S.V."/>
            <person name="Utterback T."/>
            <person name="Reidmuller S."/>
            <person name="Feldblyum T."/>
            <person name="Hsiao J."/>
            <person name="Zismann V."/>
            <person name="Iobst S."/>
            <person name="de Vazeille A.R."/>
            <person name="Buell C.R."/>
            <person name="Ying K."/>
            <person name="Li Y."/>
            <person name="Lu T."/>
            <person name="Huang Y."/>
            <person name="Zhao Q."/>
            <person name="Feng Q."/>
            <person name="Zhang L."/>
            <person name="Zhu J."/>
            <person name="Weng Q."/>
            <person name="Mu J."/>
            <person name="Lu Y."/>
            <person name="Fan D."/>
            <person name="Liu Y."/>
            <person name="Guan J."/>
            <person name="Zhang Y."/>
            <person name="Yu S."/>
            <person name="Liu X."/>
            <person name="Zhang Y."/>
            <person name="Hong G."/>
            <person name="Han B."/>
            <person name="Choisne N."/>
            <person name="Demange N."/>
            <person name="Orjeda G."/>
            <person name="Samain S."/>
            <person name="Cattolico L."/>
            <person name="Pelletier E."/>
            <person name="Couloux A."/>
            <person name="Segurens B."/>
            <person name="Wincker P."/>
            <person name="D'Hont A."/>
            <person name="Scarpelli C."/>
            <person name="Weissenbach J."/>
            <person name="Salanoubat M."/>
            <person name="Quetier F."/>
            <person name="Yu Y."/>
            <person name="Kim H.R."/>
            <person name="Rambo T."/>
            <person name="Currie J."/>
            <person name="Collura K."/>
            <person name="Luo M."/>
            <person name="Yang T."/>
            <person name="Ammiraju J.S.S."/>
            <person name="Engler F."/>
            <person name="Soderlund C."/>
            <person name="Wing R.A."/>
            <person name="Palmer L.E."/>
            <person name="de la Bastide M."/>
            <person name="Spiegel L."/>
            <person name="Nascimento L."/>
            <person name="Zutavern T."/>
            <person name="O'Shaughnessy A."/>
            <person name="Dike S."/>
            <person name="Dedhia N."/>
            <person name="Preston R."/>
            <person name="Balija V."/>
            <person name="McCombie W.R."/>
            <person name="Chow T."/>
            <person name="Chen H."/>
            <person name="Chung M."/>
            <person name="Chen C."/>
            <person name="Shaw J."/>
            <person name="Wu H."/>
            <person name="Hsiao K."/>
            <person name="Chao Y."/>
            <person name="Chu M."/>
            <person name="Cheng C."/>
            <person name="Hour A."/>
            <person name="Lee P."/>
            <person name="Lin S."/>
            <person name="Lin Y."/>
            <person name="Liou J."/>
            <person name="Liu S."/>
            <person name="Hsing Y."/>
            <person name="Raghuvanshi S."/>
            <person name="Mohanty A."/>
            <person name="Bharti A.K."/>
            <person name="Gaur A."/>
            <person name="Gupta V."/>
            <person name="Kumar D."/>
            <person name="Ravi V."/>
            <person name="Vij S."/>
            <person name="Kapur A."/>
            <person name="Khurana P."/>
            <person name="Khurana P."/>
            <person name="Khurana J.P."/>
            <person name="Tyagi A.K."/>
            <person name="Gaikwad K."/>
            <person name="Singh A."/>
            <person name="Dalal V."/>
            <person name="Srivastava S."/>
            <person name="Dixit A."/>
            <person name="Pal A.K."/>
            <person name="Ghazi I.A."/>
            <person name="Yadav M."/>
            <person name="Pandit A."/>
            <person name="Bhargava A."/>
            <person name="Sureshbabu K."/>
            <person name="Batra K."/>
            <person name="Sharma T.R."/>
            <person name="Mohapatra T."/>
            <person name="Singh N.K."/>
            <person name="Messing J."/>
            <person name="Nelson A.B."/>
            <person name="Fuks G."/>
            <person name="Kavchok S."/>
            <person name="Keizer G."/>
            <person name="Linton E."/>
            <person name="Llaca V."/>
            <person name="Song R."/>
            <person name="Tanyolac B."/>
            <person name="Young S."/>
            <person name="Ho-Il K."/>
            <person name="Hahn J.H."/>
            <person name="Sangsakoo G."/>
            <person name="Vanavichit A."/>
            <person name="de Mattos Luiz.A.T."/>
            <person name="Zimmer P.D."/>
            <person name="Malone G."/>
            <person name="Dellagostin O."/>
            <person name="de Oliveira A.C."/>
            <person name="Bevan M."/>
            <person name="Bancroft I."/>
            <person name="Minx P."/>
            <person name="Cordum H."/>
            <person name="Wilson R."/>
            <person name="Cheng Z."/>
            <person name="Jin W."/>
            <person name="Jiang J."/>
            <person name="Leong S.A."/>
            <person name="Iwama H."/>
            <person name="Gojobori T."/>
            <person name="Itoh T."/>
            <person name="Niimura Y."/>
            <person name="Fujii Y."/>
            <person name="Habara T."/>
            <person name="Sakai H."/>
            <person name="Sato Y."/>
            <person name="Wilson G."/>
            <person name="Kumar K."/>
            <person name="McCouch S."/>
            <person name="Juretic N."/>
            <person name="Hoen D."/>
            <person name="Wright S."/>
            <person name="Bruskiewich R."/>
            <person name="Bureau T."/>
            <person name="Miyao A."/>
            <person name="Hirochika H."/>
            <person name="Nishikawa T."/>
            <person name="Kadowaki K."/>
            <person name="Sugiura M."/>
            <person name="Burr B."/>
            <person name="Sasaki T."/>
        </authorList>
    </citation>
    <scope>NUCLEOTIDE SEQUENCE [LARGE SCALE GENOMIC DNA]</scope>
    <source>
        <strain evidence="2">cv. Nipponbare</strain>
    </source>
</reference>
<proteinExistence type="predicted"/>
<accession>Q5N8A0</accession>
<evidence type="ECO:0000313" key="1">
    <source>
        <dbReference type="EMBL" id="BAD82306.1"/>
    </source>
</evidence>
<organism evidence="1 2">
    <name type="scientific">Oryza sativa subsp. japonica</name>
    <name type="common">Rice</name>
    <dbReference type="NCBI Taxonomy" id="39947"/>
    <lineage>
        <taxon>Eukaryota</taxon>
        <taxon>Viridiplantae</taxon>
        <taxon>Streptophyta</taxon>
        <taxon>Embryophyta</taxon>
        <taxon>Tracheophyta</taxon>
        <taxon>Spermatophyta</taxon>
        <taxon>Magnoliopsida</taxon>
        <taxon>Liliopsida</taxon>
        <taxon>Poales</taxon>
        <taxon>Poaceae</taxon>
        <taxon>BOP clade</taxon>
        <taxon>Oryzoideae</taxon>
        <taxon>Oryzeae</taxon>
        <taxon>Oryzinae</taxon>
        <taxon>Oryza</taxon>
        <taxon>Oryza sativa</taxon>
    </lineage>
</organism>
<name>Q5N8A0_ORYSJ</name>
<dbReference type="EMBL" id="AP003415">
    <property type="protein sequence ID" value="BAD82306.1"/>
    <property type="molecule type" value="Genomic_DNA"/>
</dbReference>
<dbReference type="Proteomes" id="UP000000763">
    <property type="component" value="Chromosome 1"/>
</dbReference>
<sequence>MVTSDELFRYSYKREKYARQGEQHEHDLEEHELWASKIECRCRRRNQSMMRPVVASSSVGERKKNI</sequence>
<evidence type="ECO:0000313" key="2">
    <source>
        <dbReference type="Proteomes" id="UP000000763"/>
    </source>
</evidence>
<gene>
    <name evidence="1" type="primary">OJ1402_H07.13</name>
</gene>
<dbReference type="AlphaFoldDB" id="Q5N8A0"/>
<reference evidence="2" key="2">
    <citation type="journal article" date="2008" name="Nucleic Acids Res.">
        <title>The rice annotation project database (RAP-DB): 2008 update.</title>
        <authorList>
            <consortium name="The rice annotation project (RAP)"/>
        </authorList>
    </citation>
    <scope>GENOME REANNOTATION</scope>
    <source>
        <strain evidence="2">cv. Nipponbare</strain>
    </source>
</reference>